<organism evidence="2 3">
    <name type="scientific">Tangfeifania diversioriginum</name>
    <dbReference type="NCBI Taxonomy" id="1168035"/>
    <lineage>
        <taxon>Bacteria</taxon>
        <taxon>Pseudomonadati</taxon>
        <taxon>Bacteroidota</taxon>
        <taxon>Bacteroidia</taxon>
        <taxon>Marinilabiliales</taxon>
        <taxon>Prolixibacteraceae</taxon>
        <taxon>Tangfeifania</taxon>
    </lineage>
</organism>
<reference evidence="2 3" key="1">
    <citation type="submission" date="2016-11" db="EMBL/GenBank/DDBJ databases">
        <authorList>
            <person name="Jaros S."/>
            <person name="Januszkiewicz K."/>
            <person name="Wedrychowicz H."/>
        </authorList>
    </citation>
    <scope>NUCLEOTIDE SEQUENCE [LARGE SCALE GENOMIC DNA]</scope>
    <source>
        <strain evidence="2 3">DSM 27063</strain>
    </source>
</reference>
<dbReference type="EMBL" id="FQZE01000025">
    <property type="protein sequence ID" value="SHJ64345.1"/>
    <property type="molecule type" value="Genomic_DNA"/>
</dbReference>
<dbReference type="RefSeq" id="WP_073171208.1">
    <property type="nucleotide sequence ID" value="NZ_FQZE01000025.1"/>
</dbReference>
<gene>
    <name evidence="2" type="ORF">SAMN05444280_12510</name>
</gene>
<feature type="signal peptide" evidence="1">
    <location>
        <begin position="1"/>
        <end position="19"/>
    </location>
</feature>
<dbReference type="Pfam" id="PF13715">
    <property type="entry name" value="CarbopepD_reg_2"/>
    <property type="match status" value="1"/>
</dbReference>
<name>A0A1M6KZC2_9BACT</name>
<sequence>MKKLFLLVTIISLGFSLQAQDGSQIIQTIKGKVVDEATNESVSFTNISIEGTFYGTASNEEGEFELKIPEEMAGGQILFSAVGYKNEKFPVDTYFDREYNIVKLEPTSYDIDDVDIAARSRVLERILRMASENTPYNFIGGPFNLECSYENLKTIDDTTEVVQMAEVLIYDKVGYVEPSKLNAFRMRKYEITPAEPAYTFSSGILNFDELISMDWVRTGSSVLNPALLYQFDLKQEAEVEVDGKPAWVISFSQDEPTFAGTGDFHASSFSGQITVLKEDYSVKKLEGSVQSSKHNRQGKSLAVGNSNSNYYKNVSYNFSVTYSQLKPDVIMLNKKYDYKGRQVAEKTTLTINRVQMADVKVVFSRDYFPASE</sequence>
<dbReference type="SUPFAM" id="SSF49464">
    <property type="entry name" value="Carboxypeptidase regulatory domain-like"/>
    <property type="match status" value="1"/>
</dbReference>
<evidence type="ECO:0000256" key="1">
    <source>
        <dbReference type="SAM" id="SignalP"/>
    </source>
</evidence>
<dbReference type="InterPro" id="IPR008969">
    <property type="entry name" value="CarboxyPept-like_regulatory"/>
</dbReference>
<evidence type="ECO:0000313" key="2">
    <source>
        <dbReference type="EMBL" id="SHJ64345.1"/>
    </source>
</evidence>
<accession>A0A1M6KZC2</accession>
<evidence type="ECO:0000313" key="3">
    <source>
        <dbReference type="Proteomes" id="UP000184050"/>
    </source>
</evidence>
<dbReference type="AlphaFoldDB" id="A0A1M6KZC2"/>
<protein>
    <submittedName>
        <fullName evidence="2">CarboxypepD_reg-like domain-containing protein</fullName>
    </submittedName>
</protein>
<dbReference type="OrthoDB" id="1108759at2"/>
<keyword evidence="1" id="KW-0732">Signal</keyword>
<feature type="chain" id="PRO_5012770900" evidence="1">
    <location>
        <begin position="20"/>
        <end position="372"/>
    </location>
</feature>
<proteinExistence type="predicted"/>
<dbReference type="Gene3D" id="2.60.40.1120">
    <property type="entry name" value="Carboxypeptidase-like, regulatory domain"/>
    <property type="match status" value="1"/>
</dbReference>
<dbReference type="STRING" id="1168035.SAMN05444280_12510"/>
<dbReference type="Proteomes" id="UP000184050">
    <property type="component" value="Unassembled WGS sequence"/>
</dbReference>
<keyword evidence="3" id="KW-1185">Reference proteome</keyword>